<keyword evidence="6 12" id="KW-0479">Metal-binding</keyword>
<dbReference type="SUPFAM" id="SSF57783">
    <property type="entry name" value="Zinc beta-ribbon"/>
    <property type="match status" value="1"/>
</dbReference>
<dbReference type="NCBIfam" id="TIGR01391">
    <property type="entry name" value="dnaG"/>
    <property type="match status" value="1"/>
</dbReference>
<evidence type="ECO:0000256" key="2">
    <source>
        <dbReference type="ARBA" id="ARBA00022515"/>
    </source>
</evidence>
<dbReference type="FunFam" id="3.40.1360.10:FF:000002">
    <property type="entry name" value="DNA primase"/>
    <property type="match status" value="1"/>
</dbReference>
<dbReference type="Pfam" id="PF08275">
    <property type="entry name" value="DNAG_N"/>
    <property type="match status" value="1"/>
</dbReference>
<dbReference type="GO" id="GO:0008270">
    <property type="term" value="F:zinc ion binding"/>
    <property type="evidence" value="ECO:0007669"/>
    <property type="project" value="UniProtKB-UniRule"/>
</dbReference>
<dbReference type="Pfam" id="PF10410">
    <property type="entry name" value="DnaB_bind"/>
    <property type="match status" value="1"/>
</dbReference>
<dbReference type="GO" id="GO:1990077">
    <property type="term" value="C:primosome complex"/>
    <property type="evidence" value="ECO:0007669"/>
    <property type="project" value="UniProtKB-KW"/>
</dbReference>
<feature type="coiled-coil region" evidence="15">
    <location>
        <begin position="547"/>
        <end position="593"/>
    </location>
</feature>
<evidence type="ECO:0000256" key="4">
    <source>
        <dbReference type="ARBA" id="ARBA00022695"/>
    </source>
</evidence>
<protein>
    <recommendedName>
        <fullName evidence="12 13">DNA primase</fullName>
        <ecNumber evidence="12">2.7.7.101</ecNumber>
    </recommendedName>
</protein>
<dbReference type="InterPro" id="IPR034151">
    <property type="entry name" value="TOPRIM_DnaG_bac"/>
</dbReference>
<comment type="domain">
    <text evidence="12">Contains an N-terminal zinc-binding domain, a central core domain that contains the primase activity, and a C-terminal DnaB-binding domain.</text>
</comment>
<dbReference type="SUPFAM" id="SSF56731">
    <property type="entry name" value="DNA primase core"/>
    <property type="match status" value="1"/>
</dbReference>
<dbReference type="PIRSF" id="PIRSF002811">
    <property type="entry name" value="DnaG"/>
    <property type="match status" value="1"/>
</dbReference>
<comment type="function">
    <text evidence="12 13">RNA polymerase that catalyzes the synthesis of short RNA molecules used as primers for DNA polymerase during DNA replication.</text>
</comment>
<sequence length="593" mass="68684">MQIPEEVIERIKQENDIVDVVSESVKLKKAGRNYSGLCPFHHEKTPSFSVSPDKQIYKCFGCGEAGNVISFVMKVRNLGFIDAVKYLADRVNIELDFNNGKNNKYHERKDAMYKINTDAARFFFANLRNNTEAKEYFMRRGINQSTINRFGLGFSKNDWKTLLIHLRKKGYNDKAIIDAGLAIKSEKGTVYDRFRNRVMFPVFDYKGKVIGFGGRVLDDSKPKYLNSPETLVFNKGTNLYGLNFAVKNGMAERYFIMVEGYMDCISLHQYGITNAVASLGTALTENQAKLMKRYADKVIISYDADLAGQKATLRGLDILRKSGFDVRVLTVPQGKDPDEFIRSNGREAFLKLIDNAVSLIDYKLGKAKKGIDFHNNEMIIRYGERVTEILADLNPVEKDVYIKKISEETGLREQSIYDMISDKITRNTESIEDVNYEQKESQKSYIEPAYIKAERSILKIMMDDSYFKMISENISAEDFAMESHKELYELIRTLKEKNDENLQSKIELKCQNPEILKEWISIKELVLVVNEREVASEINDYIYQIKKFKLEEQRKNIMNDIKNCERRNLFEESLKLIKTKKEIDKKLKELERD</sequence>
<evidence type="ECO:0000256" key="15">
    <source>
        <dbReference type="SAM" id="Coils"/>
    </source>
</evidence>
<comment type="similarity">
    <text evidence="12 13">Belongs to the DnaG primase family.</text>
</comment>
<dbReference type="AlphaFoldDB" id="A0A7X2MY01"/>
<dbReference type="InterPro" id="IPR037068">
    <property type="entry name" value="DNA_primase_core_N_sf"/>
</dbReference>
<dbReference type="InterPro" id="IPR016136">
    <property type="entry name" value="DNA_helicase_N/primase_C"/>
</dbReference>
<gene>
    <name evidence="12" type="primary">dnaG</name>
    <name evidence="17" type="ORF">FYJ33_06905</name>
</gene>
<dbReference type="GO" id="GO:0003677">
    <property type="term" value="F:DNA binding"/>
    <property type="evidence" value="ECO:0007669"/>
    <property type="project" value="UniProtKB-KW"/>
</dbReference>
<comment type="cofactor">
    <cofactor evidence="12 13 14">
        <name>Zn(2+)</name>
        <dbReference type="ChEBI" id="CHEBI:29105"/>
    </cofactor>
    <text evidence="12 13 14">Binds 1 zinc ion per monomer.</text>
</comment>
<dbReference type="GO" id="GO:0003899">
    <property type="term" value="F:DNA-directed RNA polymerase activity"/>
    <property type="evidence" value="ECO:0007669"/>
    <property type="project" value="UniProtKB-UniRule"/>
</dbReference>
<evidence type="ECO:0000256" key="13">
    <source>
        <dbReference type="PIRNR" id="PIRNR002811"/>
    </source>
</evidence>
<dbReference type="CDD" id="cd03364">
    <property type="entry name" value="TOPRIM_DnaG_primases"/>
    <property type="match status" value="1"/>
</dbReference>
<dbReference type="InterPro" id="IPR002694">
    <property type="entry name" value="Znf_CHC2"/>
</dbReference>
<evidence type="ECO:0000313" key="18">
    <source>
        <dbReference type="Proteomes" id="UP000460287"/>
    </source>
</evidence>
<reference evidence="17 18" key="1">
    <citation type="submission" date="2019-08" db="EMBL/GenBank/DDBJ databases">
        <title>In-depth cultivation of the pig gut microbiome towards novel bacterial diversity and tailored functional studies.</title>
        <authorList>
            <person name="Wylensek D."/>
            <person name="Hitch T.C.A."/>
            <person name="Clavel T."/>
        </authorList>
    </citation>
    <scope>NUCLEOTIDE SEQUENCE [LARGE SCALE GENOMIC DNA]</scope>
    <source>
        <strain evidence="17 18">WCA-383-APC-5B</strain>
    </source>
</reference>
<comment type="catalytic activity">
    <reaction evidence="12">
        <text>ssDNA + n NTP = ssDNA/pppN(pN)n-1 hybrid + (n-1) diphosphate.</text>
        <dbReference type="EC" id="2.7.7.101"/>
    </reaction>
</comment>
<dbReference type="InterPro" id="IPR013264">
    <property type="entry name" value="DNAG_N"/>
</dbReference>
<dbReference type="Proteomes" id="UP000460287">
    <property type="component" value="Unassembled WGS sequence"/>
</dbReference>
<name>A0A7X2MY01_9CLOT</name>
<dbReference type="PANTHER" id="PTHR30313">
    <property type="entry name" value="DNA PRIMASE"/>
    <property type="match status" value="1"/>
</dbReference>
<dbReference type="GO" id="GO:0005524">
    <property type="term" value="F:ATP binding"/>
    <property type="evidence" value="ECO:0007669"/>
    <property type="project" value="InterPro"/>
</dbReference>
<evidence type="ECO:0000256" key="9">
    <source>
        <dbReference type="ARBA" id="ARBA00022842"/>
    </source>
</evidence>
<dbReference type="GO" id="GO:0003678">
    <property type="term" value="F:DNA helicase activity"/>
    <property type="evidence" value="ECO:0007669"/>
    <property type="project" value="InterPro"/>
</dbReference>
<dbReference type="Gene3D" id="3.90.980.10">
    <property type="entry name" value="DNA primase, catalytic core, N-terminal domain"/>
    <property type="match status" value="1"/>
</dbReference>
<comment type="caution">
    <text evidence="17">The sequence shown here is derived from an EMBL/GenBank/DDBJ whole genome shotgun (WGS) entry which is preliminary data.</text>
</comment>
<dbReference type="Gene3D" id="3.90.580.10">
    <property type="entry name" value="Zinc finger, CHC2-type domain"/>
    <property type="match status" value="1"/>
</dbReference>
<dbReference type="InterPro" id="IPR036185">
    <property type="entry name" value="DNA_heli_DnaB-like_N_sf"/>
</dbReference>
<dbReference type="FunFam" id="3.90.580.10:FF:000001">
    <property type="entry name" value="DNA primase"/>
    <property type="match status" value="1"/>
</dbReference>
<dbReference type="InterPro" id="IPR006171">
    <property type="entry name" value="TOPRIM_dom"/>
</dbReference>
<dbReference type="InterPro" id="IPR050219">
    <property type="entry name" value="DnaG_primase"/>
</dbReference>
<evidence type="ECO:0000256" key="3">
    <source>
        <dbReference type="ARBA" id="ARBA00022679"/>
    </source>
</evidence>
<dbReference type="Pfam" id="PF00772">
    <property type="entry name" value="DnaB"/>
    <property type="match status" value="1"/>
</dbReference>
<feature type="zinc finger region" description="CHC2-type" evidence="12 14">
    <location>
        <begin position="38"/>
        <end position="62"/>
    </location>
</feature>
<dbReference type="HAMAP" id="MF_00974">
    <property type="entry name" value="DNA_primase_DnaG"/>
    <property type="match status" value="1"/>
</dbReference>
<dbReference type="PANTHER" id="PTHR30313:SF2">
    <property type="entry name" value="DNA PRIMASE"/>
    <property type="match status" value="1"/>
</dbReference>
<dbReference type="PROSITE" id="PS50880">
    <property type="entry name" value="TOPRIM"/>
    <property type="match status" value="1"/>
</dbReference>
<dbReference type="Pfam" id="PF13155">
    <property type="entry name" value="Toprim_2"/>
    <property type="match status" value="1"/>
</dbReference>
<evidence type="ECO:0000256" key="11">
    <source>
        <dbReference type="ARBA" id="ARBA00023163"/>
    </source>
</evidence>
<dbReference type="FunFam" id="3.90.980.10:FF:000001">
    <property type="entry name" value="DNA primase"/>
    <property type="match status" value="1"/>
</dbReference>
<dbReference type="RefSeq" id="WP_154531025.1">
    <property type="nucleotide sequence ID" value="NZ_JAQXTV010000158.1"/>
</dbReference>
<keyword evidence="2 12" id="KW-0639">Primosome</keyword>
<dbReference type="GO" id="GO:0005737">
    <property type="term" value="C:cytoplasm"/>
    <property type="evidence" value="ECO:0007669"/>
    <property type="project" value="TreeGrafter"/>
</dbReference>
<dbReference type="Gene3D" id="1.10.860.10">
    <property type="entry name" value="DNAb Helicase, Chain A"/>
    <property type="match status" value="1"/>
</dbReference>
<feature type="domain" description="Toprim" evidence="16">
    <location>
        <begin position="253"/>
        <end position="334"/>
    </location>
</feature>
<evidence type="ECO:0000256" key="5">
    <source>
        <dbReference type="ARBA" id="ARBA00022705"/>
    </source>
</evidence>
<dbReference type="InterPro" id="IPR006295">
    <property type="entry name" value="DNA_primase_DnaG"/>
</dbReference>
<keyword evidence="18" id="KW-1185">Reference proteome</keyword>
<dbReference type="SMART" id="SM00493">
    <property type="entry name" value="TOPRIM"/>
    <property type="match status" value="1"/>
</dbReference>
<evidence type="ECO:0000256" key="10">
    <source>
        <dbReference type="ARBA" id="ARBA00023125"/>
    </source>
</evidence>
<evidence type="ECO:0000259" key="16">
    <source>
        <dbReference type="PROSITE" id="PS50880"/>
    </source>
</evidence>
<evidence type="ECO:0000256" key="6">
    <source>
        <dbReference type="ARBA" id="ARBA00022723"/>
    </source>
</evidence>
<accession>A0A7X2MY01</accession>
<dbReference type="EC" id="2.7.7.101" evidence="12"/>
<evidence type="ECO:0000256" key="1">
    <source>
        <dbReference type="ARBA" id="ARBA00022478"/>
    </source>
</evidence>
<keyword evidence="10 12" id="KW-0238">DNA-binding</keyword>
<evidence type="ECO:0000256" key="14">
    <source>
        <dbReference type="PIRSR" id="PIRSR002811-1"/>
    </source>
</evidence>
<dbReference type="GO" id="GO:0006269">
    <property type="term" value="P:DNA replication, synthesis of primer"/>
    <property type="evidence" value="ECO:0007669"/>
    <property type="project" value="UniProtKB-UniRule"/>
</dbReference>
<dbReference type="GO" id="GO:0000428">
    <property type="term" value="C:DNA-directed RNA polymerase complex"/>
    <property type="evidence" value="ECO:0007669"/>
    <property type="project" value="UniProtKB-KW"/>
</dbReference>
<keyword evidence="7 12" id="KW-0863">Zinc-finger</keyword>
<dbReference type="InterPro" id="IPR019475">
    <property type="entry name" value="DNA_primase_DnaB-bd"/>
</dbReference>
<dbReference type="Pfam" id="PF01807">
    <property type="entry name" value="Zn_ribbon_DnaG"/>
    <property type="match status" value="1"/>
</dbReference>
<dbReference type="SMART" id="SM00400">
    <property type="entry name" value="ZnF_CHCC"/>
    <property type="match status" value="1"/>
</dbReference>
<keyword evidence="1 12" id="KW-0240">DNA-directed RNA polymerase</keyword>
<dbReference type="InterPro" id="IPR007693">
    <property type="entry name" value="DNA_helicase_DnaB-like_N"/>
</dbReference>
<dbReference type="Gene3D" id="3.40.1360.10">
    <property type="match status" value="1"/>
</dbReference>
<comment type="subunit">
    <text evidence="12">Monomer. Interacts with DnaB.</text>
</comment>
<dbReference type="EMBL" id="VULX01000007">
    <property type="protein sequence ID" value="MSR91146.1"/>
    <property type="molecule type" value="Genomic_DNA"/>
</dbReference>
<organism evidence="17 18">
    <name type="scientific">Inconstantimicrobium porci</name>
    <dbReference type="NCBI Taxonomy" id="2652291"/>
    <lineage>
        <taxon>Bacteria</taxon>
        <taxon>Bacillati</taxon>
        <taxon>Bacillota</taxon>
        <taxon>Clostridia</taxon>
        <taxon>Eubacteriales</taxon>
        <taxon>Clostridiaceae</taxon>
        <taxon>Inconstantimicrobium</taxon>
    </lineage>
</organism>
<proteinExistence type="inferred from homology"/>
<keyword evidence="3 12" id="KW-0808">Transferase</keyword>
<keyword evidence="11 12" id="KW-0804">Transcription</keyword>
<keyword evidence="9" id="KW-0460">Magnesium</keyword>
<keyword evidence="8 12" id="KW-0862">Zinc</keyword>
<keyword evidence="5 12" id="KW-0235">DNA replication</keyword>
<evidence type="ECO:0000256" key="7">
    <source>
        <dbReference type="ARBA" id="ARBA00022771"/>
    </source>
</evidence>
<dbReference type="SUPFAM" id="SSF48024">
    <property type="entry name" value="N-terminal domain of DnaB helicase"/>
    <property type="match status" value="1"/>
</dbReference>
<evidence type="ECO:0000313" key="17">
    <source>
        <dbReference type="EMBL" id="MSR91146.1"/>
    </source>
</evidence>
<dbReference type="InterPro" id="IPR030846">
    <property type="entry name" value="DnaG_bac"/>
</dbReference>
<keyword evidence="4 12" id="KW-0548">Nucleotidyltransferase</keyword>
<evidence type="ECO:0000256" key="12">
    <source>
        <dbReference type="HAMAP-Rule" id="MF_00974"/>
    </source>
</evidence>
<evidence type="ECO:0000256" key="8">
    <source>
        <dbReference type="ARBA" id="ARBA00022833"/>
    </source>
</evidence>
<dbReference type="InterPro" id="IPR036977">
    <property type="entry name" value="DNA_primase_Znf_CHC2"/>
</dbReference>
<keyword evidence="15" id="KW-0175">Coiled coil</keyword>